<dbReference type="Gene3D" id="1.10.510.10">
    <property type="entry name" value="Transferase(Phosphotransferase) domain 1"/>
    <property type="match status" value="1"/>
</dbReference>
<feature type="repeat" description="ANK" evidence="1">
    <location>
        <begin position="689"/>
        <end position="732"/>
    </location>
</feature>
<feature type="repeat" description="ANK" evidence="1">
    <location>
        <begin position="808"/>
        <end position="841"/>
    </location>
</feature>
<dbReference type="PROSITE" id="PS00108">
    <property type="entry name" value="PROTEIN_KINASE_ST"/>
    <property type="match status" value="1"/>
</dbReference>
<dbReference type="SMART" id="SM00248">
    <property type="entry name" value="ANK"/>
    <property type="match status" value="8"/>
</dbReference>
<dbReference type="EMBL" id="CAXLJM020000104">
    <property type="protein sequence ID" value="CAL8134342.1"/>
    <property type="molecule type" value="Genomic_DNA"/>
</dbReference>
<name>A0ABP1RSC1_9HEXA</name>
<dbReference type="InterPro" id="IPR045133">
    <property type="entry name" value="IRE1/2-like"/>
</dbReference>
<comment type="caution">
    <text evidence="5">The sequence shown here is derived from an EMBL/GenBank/DDBJ whole genome shotgun (WGS) entry which is preliminary data.</text>
</comment>
<dbReference type="Gene3D" id="3.30.200.20">
    <property type="entry name" value="Phosphorylase Kinase, domain 1"/>
    <property type="match status" value="1"/>
</dbReference>
<evidence type="ECO:0000256" key="2">
    <source>
        <dbReference type="SAM" id="MobiDB-lite"/>
    </source>
</evidence>
<feature type="repeat" description="ANK" evidence="1">
    <location>
        <begin position="651"/>
        <end position="688"/>
    </location>
</feature>
<accession>A0ABP1RSC1</accession>
<gene>
    <name evidence="5" type="ORF">ODALV1_LOCUS25479</name>
</gene>
<dbReference type="InterPro" id="IPR011029">
    <property type="entry name" value="DEATH-like_dom_sf"/>
</dbReference>
<feature type="compositionally biased region" description="Polar residues" evidence="2">
    <location>
        <begin position="950"/>
        <end position="961"/>
    </location>
</feature>
<dbReference type="SUPFAM" id="SSF47986">
    <property type="entry name" value="DEATH domain"/>
    <property type="match status" value="1"/>
</dbReference>
<dbReference type="InterPro" id="IPR000719">
    <property type="entry name" value="Prot_kinase_dom"/>
</dbReference>
<proteinExistence type="predicted"/>
<evidence type="ECO:0000259" key="4">
    <source>
        <dbReference type="PROSITE" id="PS50209"/>
    </source>
</evidence>
<dbReference type="InterPro" id="IPR011009">
    <property type="entry name" value="Kinase-like_dom_sf"/>
</dbReference>
<dbReference type="SUPFAM" id="SSF48403">
    <property type="entry name" value="Ankyrin repeat"/>
    <property type="match status" value="1"/>
</dbReference>
<sequence length="1022" mass="115733">MEAWERKLISKNLDKLVQLTKCSYSFLSKLLAKGILSDDDINELEMYATNSSTQIFKFYNIIRTKKDSFKILIEVLRETKQSGAVTVLTDGIKLKADSIDDLRSMTYDHNSILGKGSYGTMVFKGKLGPHRIAVKRIKLFDENENQVDREIEILKTCDAHENIVRCLGSKKDDNFVLILLELCDMNLKEWVAKKDIAIPPLEVLRQVTVGLEWLHEHRIIHRDLKPENILLKRKPIKVKISDFGLSRCIVEGNSFVSTASSVDGTIGWVAPEILLLQVIQGGQEAGKFTYASDIFALGCLYYYILTDGKHAFGDNSIRSQANILDGKSTIEHKDVRYGCTQNLLFVKRMISMDPKLRPSCSALLSFPIFWTRERRLRFLEDVRTHPADEVRRNVFNFRRVELCKVDDMEKSQVLRAIGCSIPSTYLMCQNLQGETKQYDSSSTSFQITDDHENDGASDVDASLSSSQSADSLSELFNKPGLLSTPPRSKYEYKPRYYASTTDLSTAEKSKPNEPRKFVSPDTILENLKQLKGAAKIRRLFEIIKTDDLAIIKVALEIVAKKLRITEIWLGDQKTLLHAAVESREYHVIEYLVKTQGFAQVLSQDRYKNDLIHTCIVDIDKVDDQRFQEKMKILQLLFESWPQLTESKDTTYSRTPLHIATRRFFSNGKKLEFIQMLLQNNADVNAKDCAGQTPLHCCVVRQKPPWKAQAQAQLMEIVKLLLENNANPDAIDSKSSTFLHVAALHVTPLIFHELIVHLDLIRRTKSFTLRNSIGSTALHDAIHNFEVLVTTLSVFKSNGFDFKATDTKNGDTLMHRAVKAGRMDLFLKVLIDFGTDWKVVNKYGDSGLHFAAFFGNLLCLKCLISLGADVNAKTFDGETPLHTAFGYRNTVHEIVVELLKNGADPNVPTKTGKLPLHLAEERAKSGHVEQKTVEMLRNLQHSGVSDEGSRKNVTFTQRTSQSPFDYTRYPPPPPLRFPPSASATPQRQPTQGGMGGVYQQNYRFASRGGHVHGNENFRPRGYR</sequence>
<feature type="compositionally biased region" description="Polar residues" evidence="2">
    <location>
        <begin position="980"/>
        <end position="990"/>
    </location>
</feature>
<feature type="domain" description="CARD" evidence="4">
    <location>
        <begin position="1"/>
        <end position="91"/>
    </location>
</feature>
<evidence type="ECO:0000256" key="1">
    <source>
        <dbReference type="PROSITE-ProRule" id="PRU00023"/>
    </source>
</evidence>
<evidence type="ECO:0000313" key="6">
    <source>
        <dbReference type="Proteomes" id="UP001642540"/>
    </source>
</evidence>
<dbReference type="Pfam" id="PF12796">
    <property type="entry name" value="Ank_2"/>
    <property type="match status" value="1"/>
</dbReference>
<dbReference type="Proteomes" id="UP001642540">
    <property type="component" value="Unassembled WGS sequence"/>
</dbReference>
<keyword evidence="1" id="KW-0040">ANK repeat</keyword>
<evidence type="ECO:0000259" key="3">
    <source>
        <dbReference type="PROSITE" id="PS50011"/>
    </source>
</evidence>
<dbReference type="SMART" id="SM00220">
    <property type="entry name" value="S_TKc"/>
    <property type="match status" value="1"/>
</dbReference>
<dbReference type="InterPro" id="IPR001315">
    <property type="entry name" value="CARD"/>
</dbReference>
<organism evidence="5 6">
    <name type="scientific">Orchesella dallaii</name>
    <dbReference type="NCBI Taxonomy" id="48710"/>
    <lineage>
        <taxon>Eukaryota</taxon>
        <taxon>Metazoa</taxon>
        <taxon>Ecdysozoa</taxon>
        <taxon>Arthropoda</taxon>
        <taxon>Hexapoda</taxon>
        <taxon>Collembola</taxon>
        <taxon>Entomobryomorpha</taxon>
        <taxon>Entomobryoidea</taxon>
        <taxon>Orchesellidae</taxon>
        <taxon>Orchesellinae</taxon>
        <taxon>Orchesella</taxon>
    </lineage>
</organism>
<dbReference type="Pfam" id="PF00023">
    <property type="entry name" value="Ank"/>
    <property type="match status" value="2"/>
</dbReference>
<keyword evidence="6" id="KW-1185">Reference proteome</keyword>
<dbReference type="SUPFAM" id="SSF56112">
    <property type="entry name" value="Protein kinase-like (PK-like)"/>
    <property type="match status" value="1"/>
</dbReference>
<feature type="domain" description="Protein kinase" evidence="3">
    <location>
        <begin position="107"/>
        <end position="369"/>
    </location>
</feature>
<dbReference type="InterPro" id="IPR036770">
    <property type="entry name" value="Ankyrin_rpt-contain_sf"/>
</dbReference>
<dbReference type="PROSITE" id="PS50209">
    <property type="entry name" value="CARD"/>
    <property type="match status" value="1"/>
</dbReference>
<dbReference type="PROSITE" id="PS50011">
    <property type="entry name" value="PROTEIN_KINASE_DOM"/>
    <property type="match status" value="1"/>
</dbReference>
<reference evidence="5 6" key="1">
    <citation type="submission" date="2024-08" db="EMBL/GenBank/DDBJ databases">
        <authorList>
            <person name="Cucini C."/>
            <person name="Frati F."/>
        </authorList>
    </citation>
    <scope>NUCLEOTIDE SEQUENCE [LARGE SCALE GENOMIC DNA]</scope>
</reference>
<dbReference type="PANTHER" id="PTHR13954:SF6">
    <property type="entry name" value="NON-SPECIFIC SERINE_THREONINE PROTEIN KINASE"/>
    <property type="match status" value="1"/>
</dbReference>
<dbReference type="InterPro" id="IPR008271">
    <property type="entry name" value="Ser/Thr_kinase_AS"/>
</dbReference>
<dbReference type="Gene3D" id="1.25.40.20">
    <property type="entry name" value="Ankyrin repeat-containing domain"/>
    <property type="match status" value="2"/>
</dbReference>
<dbReference type="CDD" id="cd01671">
    <property type="entry name" value="CARD"/>
    <property type="match status" value="1"/>
</dbReference>
<dbReference type="Pfam" id="PF00069">
    <property type="entry name" value="Pkinase"/>
    <property type="match status" value="1"/>
</dbReference>
<feature type="region of interest" description="Disordered" evidence="2">
    <location>
        <begin position="441"/>
        <end position="463"/>
    </location>
</feature>
<dbReference type="PANTHER" id="PTHR13954">
    <property type="entry name" value="IRE1-RELATED"/>
    <property type="match status" value="1"/>
</dbReference>
<feature type="region of interest" description="Disordered" evidence="2">
    <location>
        <begin position="940"/>
        <end position="996"/>
    </location>
</feature>
<protein>
    <submittedName>
        <fullName evidence="5">Uncharacterized protein</fullName>
    </submittedName>
</protein>
<evidence type="ECO:0000313" key="5">
    <source>
        <dbReference type="EMBL" id="CAL8134342.1"/>
    </source>
</evidence>
<dbReference type="PROSITE" id="PS50088">
    <property type="entry name" value="ANK_REPEAT"/>
    <property type="match status" value="5"/>
</dbReference>
<dbReference type="PROSITE" id="PS50297">
    <property type="entry name" value="ANK_REP_REGION"/>
    <property type="match status" value="4"/>
</dbReference>
<feature type="repeat" description="ANK" evidence="1">
    <location>
        <begin position="842"/>
        <end position="874"/>
    </location>
</feature>
<feature type="repeat" description="ANK" evidence="1">
    <location>
        <begin position="875"/>
        <end position="909"/>
    </location>
</feature>
<dbReference type="InterPro" id="IPR002110">
    <property type="entry name" value="Ankyrin_rpt"/>
</dbReference>
<dbReference type="Gene3D" id="1.10.533.10">
    <property type="entry name" value="Death Domain, Fas"/>
    <property type="match status" value="1"/>
</dbReference>